<dbReference type="InterPro" id="IPR009078">
    <property type="entry name" value="Ferritin-like_SF"/>
</dbReference>
<name>E6W5N0_DESIS</name>
<dbReference type="InParanoid" id="E6W5N0"/>
<dbReference type="OrthoDB" id="4271929at2"/>
<dbReference type="Proteomes" id="UP000002572">
    <property type="component" value="Chromosome"/>
</dbReference>
<dbReference type="KEGG" id="din:Selin_1326"/>
<evidence type="ECO:0000313" key="2">
    <source>
        <dbReference type="EMBL" id="ADU66061.1"/>
    </source>
</evidence>
<dbReference type="InterPro" id="IPR012347">
    <property type="entry name" value="Ferritin-like"/>
</dbReference>
<dbReference type="SUPFAM" id="SSF47240">
    <property type="entry name" value="Ferritin-like"/>
    <property type="match status" value="1"/>
</dbReference>
<dbReference type="InterPro" id="IPR008331">
    <property type="entry name" value="Ferritin_DPS_dom"/>
</dbReference>
<accession>E6W5N0</accession>
<dbReference type="STRING" id="653733.Selin_1326"/>
<reference evidence="2 3" key="1">
    <citation type="submission" date="2010-12" db="EMBL/GenBank/DDBJ databases">
        <title>Complete sequence of Desulfurispirillum indicum S5.</title>
        <authorList>
            <consortium name="US DOE Joint Genome Institute"/>
            <person name="Lucas S."/>
            <person name="Copeland A."/>
            <person name="Lapidus A."/>
            <person name="Cheng J.-F."/>
            <person name="Goodwin L."/>
            <person name="Pitluck S."/>
            <person name="Chertkov O."/>
            <person name="Held B."/>
            <person name="Detter J.C."/>
            <person name="Han C."/>
            <person name="Tapia R."/>
            <person name="Land M."/>
            <person name="Hauser L."/>
            <person name="Kyrpides N."/>
            <person name="Ivanova N."/>
            <person name="Mikhailova N."/>
            <person name="Haggblom M."/>
            <person name="Rauschenbach I."/>
            <person name="Bini E."/>
            <person name="Woyke T."/>
        </authorList>
    </citation>
    <scope>NUCLEOTIDE SEQUENCE [LARGE SCALE GENOMIC DNA]</scope>
    <source>
        <strain evidence="3">ATCC BAA-1389 / DSM 22839 / S5</strain>
    </source>
</reference>
<gene>
    <name evidence="2" type="ordered locus">Selin_1326</name>
</gene>
<keyword evidence="3" id="KW-1185">Reference proteome</keyword>
<dbReference type="AlphaFoldDB" id="E6W5N0"/>
<dbReference type="CDD" id="cd00657">
    <property type="entry name" value="Ferritin_like"/>
    <property type="match status" value="1"/>
</dbReference>
<organism evidence="2 3">
    <name type="scientific">Desulfurispirillum indicum (strain ATCC BAA-1389 / DSM 22839 / S5)</name>
    <dbReference type="NCBI Taxonomy" id="653733"/>
    <lineage>
        <taxon>Bacteria</taxon>
        <taxon>Pseudomonadati</taxon>
        <taxon>Chrysiogenota</taxon>
        <taxon>Chrysiogenia</taxon>
        <taxon>Chrysiogenales</taxon>
        <taxon>Chrysiogenaceae</taxon>
        <taxon>Desulfurispirillum</taxon>
    </lineage>
</organism>
<proteinExistence type="predicted"/>
<dbReference type="GO" id="GO:0008199">
    <property type="term" value="F:ferric iron binding"/>
    <property type="evidence" value="ECO:0007669"/>
    <property type="project" value="InterPro"/>
</dbReference>
<dbReference type="EMBL" id="CP002432">
    <property type="protein sequence ID" value="ADU66061.1"/>
    <property type="molecule type" value="Genomic_DNA"/>
</dbReference>
<dbReference type="Gene3D" id="1.20.1260.10">
    <property type="match status" value="1"/>
</dbReference>
<dbReference type="Pfam" id="PF00210">
    <property type="entry name" value="Ferritin"/>
    <property type="match status" value="1"/>
</dbReference>
<dbReference type="RefSeq" id="WP_013505942.1">
    <property type="nucleotide sequence ID" value="NC_014836.1"/>
</dbReference>
<sequence>MSDMLLSYLNKQLHSEYKAMYTYMYYAARENHPRIKSALKKFYDEEQQHAVMLMEFIFRMGGTPELPDSIPIEIHDDILPALVLSVAEEESAVQMYKMIRSLMSSDEERSIIDITIAQEQKHHEVLGSILTLAKSELL</sequence>
<feature type="domain" description="Ferritin/DPS" evidence="1">
    <location>
        <begin position="8"/>
        <end position="130"/>
    </location>
</feature>
<dbReference type="HOGENOM" id="CLU_1851925_0_0_0"/>
<evidence type="ECO:0000259" key="1">
    <source>
        <dbReference type="Pfam" id="PF00210"/>
    </source>
</evidence>
<dbReference type="eggNOG" id="COG1633">
    <property type="taxonomic scope" value="Bacteria"/>
</dbReference>
<evidence type="ECO:0000313" key="3">
    <source>
        <dbReference type="Proteomes" id="UP000002572"/>
    </source>
</evidence>
<protein>
    <submittedName>
        <fullName evidence="2">Ferritin Dps family protein</fullName>
    </submittedName>
</protein>